<dbReference type="AlphaFoldDB" id="A0A5W3IT17"/>
<sequence>MRASISYVDDHHLSVRVDEIVLLVPAFPTKKAAVNAGAPFGWRVAILIERRFESVWVVGKKCFQSDNSACLNFEAFRFPLLKWEKEGGIIKCPILSVRRFKQETAQ</sequence>
<accession>A0A5W3IT17</accession>
<name>A0A5W3IT17_SALMU</name>
<organism evidence="1">
    <name type="scientific">Salmonella muenchen</name>
    <dbReference type="NCBI Taxonomy" id="596"/>
    <lineage>
        <taxon>Bacteria</taxon>
        <taxon>Pseudomonadati</taxon>
        <taxon>Pseudomonadota</taxon>
        <taxon>Gammaproteobacteria</taxon>
        <taxon>Enterobacterales</taxon>
        <taxon>Enterobacteriaceae</taxon>
        <taxon>Salmonella</taxon>
    </lineage>
</organism>
<dbReference type="EMBL" id="AAHIXF010000019">
    <property type="protein sequence ID" value="EBW6611179.1"/>
    <property type="molecule type" value="Genomic_DNA"/>
</dbReference>
<proteinExistence type="predicted"/>
<protein>
    <submittedName>
        <fullName evidence="1">Uncharacterized protein</fullName>
    </submittedName>
</protein>
<comment type="caution">
    <text evidence="1">The sequence shown here is derived from an EMBL/GenBank/DDBJ whole genome shotgun (WGS) entry which is preliminary data.</text>
</comment>
<gene>
    <name evidence="1" type="ORF">DP785_20415</name>
</gene>
<evidence type="ECO:0000313" key="1">
    <source>
        <dbReference type="EMBL" id="EBW6611179.1"/>
    </source>
</evidence>
<reference evidence="1" key="1">
    <citation type="submission" date="2018-06" db="EMBL/GenBank/DDBJ databases">
        <authorList>
            <person name="Ashton P.M."/>
            <person name="Dallman T."/>
            <person name="Nair S."/>
            <person name="De Pinna E."/>
            <person name="Peters T."/>
            <person name="Grant K."/>
        </authorList>
    </citation>
    <scope>NUCLEOTIDE SEQUENCE</scope>
    <source>
        <strain evidence="1">246187</strain>
    </source>
</reference>